<keyword evidence="1" id="KW-0812">Transmembrane</keyword>
<dbReference type="InterPro" id="IPR009936">
    <property type="entry name" value="DUF1468"/>
</dbReference>
<proteinExistence type="predicted"/>
<feature type="transmembrane region" description="Helical" evidence="1">
    <location>
        <begin position="38"/>
        <end position="59"/>
    </location>
</feature>
<dbReference type="RefSeq" id="WP_165934136.1">
    <property type="nucleotide sequence ID" value="NZ_CP075169.1"/>
</dbReference>
<accession>A0A4R1N7X7</accession>
<evidence type="ECO:0000256" key="1">
    <source>
        <dbReference type="SAM" id="Phobius"/>
    </source>
</evidence>
<evidence type="ECO:0000313" key="4">
    <source>
        <dbReference type="Proteomes" id="UP000294555"/>
    </source>
</evidence>
<dbReference type="Proteomes" id="UP000294555">
    <property type="component" value="Unassembled WGS sequence"/>
</dbReference>
<reference evidence="3 4" key="1">
    <citation type="submission" date="2019-02" db="EMBL/GenBank/DDBJ databases">
        <title>Investigation of anaerobic lignin degradation for improved lignocellulosic biofuels.</title>
        <authorList>
            <person name="Deangelis K."/>
        </authorList>
    </citation>
    <scope>NUCLEOTIDE SEQUENCE [LARGE SCALE GENOMIC DNA]</scope>
    <source>
        <strain evidence="3 4">159R</strain>
    </source>
</reference>
<dbReference type="Pfam" id="PF07331">
    <property type="entry name" value="TctB"/>
    <property type="match status" value="1"/>
</dbReference>
<keyword evidence="1" id="KW-0472">Membrane</keyword>
<organism evidence="3 4">
    <name type="scientific">Sodalis ligni</name>
    <dbReference type="NCBI Taxonomy" id="2697027"/>
    <lineage>
        <taxon>Bacteria</taxon>
        <taxon>Pseudomonadati</taxon>
        <taxon>Pseudomonadota</taxon>
        <taxon>Gammaproteobacteria</taxon>
        <taxon>Enterobacterales</taxon>
        <taxon>Bruguierivoracaceae</taxon>
        <taxon>Sodalis</taxon>
    </lineage>
</organism>
<protein>
    <submittedName>
        <fullName evidence="3">Tripartite tricarboxylate transporter TctB family protein</fullName>
    </submittedName>
</protein>
<keyword evidence="4" id="KW-1185">Reference proteome</keyword>
<feature type="domain" description="DUF1468" evidence="2">
    <location>
        <begin position="9"/>
        <end position="163"/>
    </location>
</feature>
<dbReference type="EMBL" id="SJOI01000001">
    <property type="protein sequence ID" value="TCL03405.1"/>
    <property type="molecule type" value="Genomic_DNA"/>
</dbReference>
<keyword evidence="1" id="KW-1133">Transmembrane helix</keyword>
<comment type="caution">
    <text evidence="3">The sequence shown here is derived from an EMBL/GenBank/DDBJ whole genome shotgun (WGS) entry which is preliminary data.</text>
</comment>
<gene>
    <name evidence="3" type="ORF">EZJ58_1477</name>
</gene>
<evidence type="ECO:0000259" key="2">
    <source>
        <dbReference type="Pfam" id="PF07331"/>
    </source>
</evidence>
<feature type="transmembrane region" description="Helical" evidence="1">
    <location>
        <begin position="7"/>
        <end position="26"/>
    </location>
</feature>
<sequence length="174" mass="18776">MRRADVAFGSVVAIVAAAVLIMAWQMPFYLNNVPGPGFLPRIIAFVLLILGLILVAQSLRPSIPEVRAIGVVNPIETKTHGKPDPKEIAPHFFPKKTVAVFIGYVVAVPLFASIGFVLTGVLLMAYLLLYVEKRRSVASYIALVAVPIAIYLLFVQVLSIELPTGLLNTGILGI</sequence>
<feature type="transmembrane region" description="Helical" evidence="1">
    <location>
        <begin position="137"/>
        <end position="158"/>
    </location>
</feature>
<dbReference type="AlphaFoldDB" id="A0A4R1N7X7"/>
<feature type="transmembrane region" description="Helical" evidence="1">
    <location>
        <begin position="98"/>
        <end position="131"/>
    </location>
</feature>
<evidence type="ECO:0000313" key="3">
    <source>
        <dbReference type="EMBL" id="TCL03405.1"/>
    </source>
</evidence>
<name>A0A4R1N7X7_9GAMM</name>